<dbReference type="Pfam" id="PF07034">
    <property type="entry name" value="ORC3_N"/>
    <property type="match status" value="1"/>
</dbReference>
<evidence type="ECO:0000313" key="9">
    <source>
        <dbReference type="EMBL" id="KAA0192853.1"/>
    </source>
</evidence>
<keyword evidence="10" id="KW-1185">Reference proteome</keyword>
<gene>
    <name evidence="9" type="ORF">FBUS_08159</name>
</gene>
<sequence>MRQKHSTQLIKPEISAQWDFITRLSHSKHGCGARRSLSHPVSIHASSVRSTSASRTLTPKRSSVRRLTGHPDSHVPRTPSAPRMYVRDEPVTGAAHINSESKAGLSLGELGPLVIILSQIESIPSIILQEFIELTSVYVSEENTLRPHTLPVILIFGLCTSPEVSFESRLSASILARLCIRVFTAPPPTSVLEAVMNEFCMLDYYLRCPHPQLMLPPDQVRDYLGSLSPSEIAECVSVLYPSLSSSVIDAPIPAAHVLSLPRKPVSMVDHLVHRLEAHWSGLSKTAYMDALNEAMHVFRGSTVFHNSRLSSWPESVVCEAATNLTEFARAVDKWCEELRAASEEFTKLAPMPTSLPLHEVFYGPAIRPQTRPQGVSSLRRRLNPPVHRVLHQTLIDPGEILQVPEFKLASSGSLSPQLPDLCILYKLHVESLKMINMYDWLMAFATVLGESVDNTKPPSKSVQSRFFYGVAQLHHLGYIKSTRRKVDHVQRLTWGVTI</sequence>
<organism evidence="9 10">
    <name type="scientific">Fasciolopsis buskii</name>
    <dbReference type="NCBI Taxonomy" id="27845"/>
    <lineage>
        <taxon>Eukaryota</taxon>
        <taxon>Metazoa</taxon>
        <taxon>Spiralia</taxon>
        <taxon>Lophotrochozoa</taxon>
        <taxon>Platyhelminthes</taxon>
        <taxon>Trematoda</taxon>
        <taxon>Digenea</taxon>
        <taxon>Plagiorchiida</taxon>
        <taxon>Echinostomata</taxon>
        <taxon>Echinostomatoidea</taxon>
        <taxon>Fasciolidae</taxon>
        <taxon>Fasciolopsis</taxon>
    </lineage>
</organism>
<keyword evidence="3" id="KW-0235">DNA replication</keyword>
<dbReference type="InterPro" id="IPR040855">
    <property type="entry name" value="ORC_WH_C"/>
</dbReference>
<feature type="region of interest" description="Disordered" evidence="6">
    <location>
        <begin position="31"/>
        <end position="81"/>
    </location>
</feature>
<dbReference type="GO" id="GO:0006270">
    <property type="term" value="P:DNA replication initiation"/>
    <property type="evidence" value="ECO:0007669"/>
    <property type="project" value="TreeGrafter"/>
</dbReference>
<evidence type="ECO:0000256" key="4">
    <source>
        <dbReference type="ARBA" id="ARBA00023125"/>
    </source>
</evidence>
<comment type="similarity">
    <text evidence="2">Belongs to the ORC3 family.</text>
</comment>
<evidence type="ECO:0000256" key="3">
    <source>
        <dbReference type="ARBA" id="ARBA00022705"/>
    </source>
</evidence>
<dbReference type="GO" id="GO:0031261">
    <property type="term" value="C:DNA replication preinitiation complex"/>
    <property type="evidence" value="ECO:0007669"/>
    <property type="project" value="TreeGrafter"/>
</dbReference>
<evidence type="ECO:0000256" key="5">
    <source>
        <dbReference type="ARBA" id="ARBA00023242"/>
    </source>
</evidence>
<feature type="domain" description="Origin recognition complex subunit 3 winged helix C-terminal" evidence="8">
    <location>
        <begin position="390"/>
        <end position="494"/>
    </location>
</feature>
<proteinExistence type="inferred from homology"/>
<dbReference type="OrthoDB" id="10265211at2759"/>
<dbReference type="CDD" id="cd20704">
    <property type="entry name" value="Orc3"/>
    <property type="match status" value="1"/>
</dbReference>
<dbReference type="InterPro" id="IPR045667">
    <property type="entry name" value="ORC3_N"/>
</dbReference>
<dbReference type="InterPro" id="IPR020795">
    <property type="entry name" value="ORC3"/>
</dbReference>
<dbReference type="PANTHER" id="PTHR12748">
    <property type="entry name" value="ORIGIN RECOGNITION COMPLEX SUBUNIT 3"/>
    <property type="match status" value="1"/>
</dbReference>
<feature type="domain" description="Origin recognition complex subunit 3 N-terminal" evidence="7">
    <location>
        <begin position="111"/>
        <end position="199"/>
    </location>
</feature>
<dbReference type="PANTHER" id="PTHR12748:SF0">
    <property type="entry name" value="ORIGIN RECOGNITION COMPLEX SUBUNIT 3"/>
    <property type="match status" value="1"/>
</dbReference>
<feature type="compositionally biased region" description="Low complexity" evidence="6">
    <location>
        <begin position="41"/>
        <end position="56"/>
    </location>
</feature>
<dbReference type="GO" id="GO:0005664">
    <property type="term" value="C:nuclear origin of replication recognition complex"/>
    <property type="evidence" value="ECO:0007669"/>
    <property type="project" value="InterPro"/>
</dbReference>
<dbReference type="GO" id="GO:0005656">
    <property type="term" value="C:nuclear pre-replicative complex"/>
    <property type="evidence" value="ECO:0007669"/>
    <property type="project" value="TreeGrafter"/>
</dbReference>
<dbReference type="AlphaFoldDB" id="A0A8E0VGR9"/>
<dbReference type="Pfam" id="PF18137">
    <property type="entry name" value="WHD_ORC"/>
    <property type="match status" value="1"/>
</dbReference>
<comment type="subcellular location">
    <subcellularLocation>
        <location evidence="1">Nucleus</location>
    </subcellularLocation>
</comment>
<accession>A0A8E0VGR9</accession>
<evidence type="ECO:0000256" key="1">
    <source>
        <dbReference type="ARBA" id="ARBA00004123"/>
    </source>
</evidence>
<evidence type="ECO:0000256" key="6">
    <source>
        <dbReference type="SAM" id="MobiDB-lite"/>
    </source>
</evidence>
<keyword evidence="4" id="KW-0238">DNA-binding</keyword>
<evidence type="ECO:0000313" key="10">
    <source>
        <dbReference type="Proteomes" id="UP000728185"/>
    </source>
</evidence>
<evidence type="ECO:0000259" key="7">
    <source>
        <dbReference type="Pfam" id="PF07034"/>
    </source>
</evidence>
<dbReference type="Proteomes" id="UP000728185">
    <property type="component" value="Unassembled WGS sequence"/>
</dbReference>
<evidence type="ECO:0000256" key="2">
    <source>
        <dbReference type="ARBA" id="ARBA00010977"/>
    </source>
</evidence>
<evidence type="ECO:0000259" key="8">
    <source>
        <dbReference type="Pfam" id="PF18137"/>
    </source>
</evidence>
<dbReference type="EMBL" id="LUCM01005414">
    <property type="protein sequence ID" value="KAA0192853.1"/>
    <property type="molecule type" value="Genomic_DNA"/>
</dbReference>
<protein>
    <submittedName>
        <fullName evidence="9">Origin recognition complex subunit 3</fullName>
    </submittedName>
</protein>
<keyword evidence="5" id="KW-0539">Nucleus</keyword>
<reference evidence="9" key="1">
    <citation type="submission" date="2019-05" db="EMBL/GenBank/DDBJ databases">
        <title>Annotation for the trematode Fasciolopsis buski.</title>
        <authorList>
            <person name="Choi Y.-J."/>
        </authorList>
    </citation>
    <scope>NUCLEOTIDE SEQUENCE</scope>
    <source>
        <strain evidence="9">HT</strain>
        <tissue evidence="9">Whole worm</tissue>
    </source>
</reference>
<comment type="caution">
    <text evidence="9">The sequence shown here is derived from an EMBL/GenBank/DDBJ whole genome shotgun (WGS) entry which is preliminary data.</text>
</comment>
<name>A0A8E0VGR9_9TREM</name>
<dbReference type="GO" id="GO:0003688">
    <property type="term" value="F:DNA replication origin binding"/>
    <property type="evidence" value="ECO:0007669"/>
    <property type="project" value="TreeGrafter"/>
</dbReference>